<dbReference type="Proteomes" id="UP000800094">
    <property type="component" value="Unassembled WGS sequence"/>
</dbReference>
<dbReference type="AlphaFoldDB" id="A0A6A6ITL8"/>
<dbReference type="GeneID" id="54574170"/>
<proteinExistence type="predicted"/>
<dbReference type="OrthoDB" id="3691074at2759"/>
<feature type="domain" description="Heterokaryon incompatibility" evidence="1">
    <location>
        <begin position="236"/>
        <end position="395"/>
    </location>
</feature>
<dbReference type="PANTHER" id="PTHR33112:SF16">
    <property type="entry name" value="HETEROKARYON INCOMPATIBILITY DOMAIN-CONTAINING PROTEIN"/>
    <property type="match status" value="1"/>
</dbReference>
<dbReference type="EMBL" id="ML987191">
    <property type="protein sequence ID" value="KAF2253746.1"/>
    <property type="molecule type" value="Genomic_DNA"/>
</dbReference>
<dbReference type="PANTHER" id="PTHR33112">
    <property type="entry name" value="DOMAIN PROTEIN, PUTATIVE-RELATED"/>
    <property type="match status" value="1"/>
</dbReference>
<dbReference type="Pfam" id="PF06985">
    <property type="entry name" value="HET"/>
    <property type="match status" value="1"/>
</dbReference>
<sequence>MTESLPARELDIARLCAVCREAALFHDDNERLVEIMQTDGLPRLESDCFELSRPYSWEDTLPGLPRLHESFREGCGFCGVLRDIIMSKDTDEAAVKHLGTSLQDMEGNNVSISAQHRWTNKYIDDWRSDGMVGLAVQLDFATLEGSISLFFLAEAVSGADDVARWLGIAAPMSQSYLEEHRLLWMKQKLADCERHGHEAEVDFVPERLVDVQGPIPRLVERRDFPIPSASSKVLQYAALSYCWGSREDAKAQLKTTSSSMLQRQSAIQDHEMTEVLRDAVYLTKALSVPYLWVDALCILQDDISDWETQCADMTKIYGNAYVTLCAASSTSCGEGFLRQRGIRVRVPFQSRRRPTITGSYYLQAKYVSNVEYLDDEMSSDHYYTRWYCRGWTFQERVSSTRKLLFGNANIHFFCENRSETMGGATLDESYETGLPRSREWSHQRLYDAWASILRTYSTVTRRSFTVATDLLPALSGLAMHFCKNLQDDFLAGIWRRDLLRGLMWQVDKARLPNHVSHLDSLRQSHGNYLSPSWSRLGISNTTRGIEAFRDTYSDCQPETEILNAETELIGSNPFGAVRNGWLRIRSSVLDIAAMGTAKLTIEKAVTSYLGWLLRYDGKGAAIFKLDFTYVPFNWEEHNHVNEDAAILENIQTLTLVLLGSCNVNNPYEVEGMASHRLLRGAFGLILHPVPDSDKFYRVGAFYPALPKEHSFGLCLFQRTGKVRTVEVI</sequence>
<gene>
    <name evidence="2" type="ORF">BU26DRAFT_229162</name>
</gene>
<accession>A0A6A6ITL8</accession>
<evidence type="ECO:0000313" key="3">
    <source>
        <dbReference type="Proteomes" id="UP000800094"/>
    </source>
</evidence>
<evidence type="ECO:0000259" key="1">
    <source>
        <dbReference type="Pfam" id="PF06985"/>
    </source>
</evidence>
<name>A0A6A6ITL8_9PLEO</name>
<evidence type="ECO:0000313" key="2">
    <source>
        <dbReference type="EMBL" id="KAF2253746.1"/>
    </source>
</evidence>
<dbReference type="RefSeq" id="XP_033688750.1">
    <property type="nucleotide sequence ID" value="XM_033820840.1"/>
</dbReference>
<protein>
    <submittedName>
        <fullName evidence="2">HET-domain-containing protein</fullName>
    </submittedName>
</protein>
<dbReference type="InterPro" id="IPR010730">
    <property type="entry name" value="HET"/>
</dbReference>
<organism evidence="2 3">
    <name type="scientific">Trematosphaeria pertusa</name>
    <dbReference type="NCBI Taxonomy" id="390896"/>
    <lineage>
        <taxon>Eukaryota</taxon>
        <taxon>Fungi</taxon>
        <taxon>Dikarya</taxon>
        <taxon>Ascomycota</taxon>
        <taxon>Pezizomycotina</taxon>
        <taxon>Dothideomycetes</taxon>
        <taxon>Pleosporomycetidae</taxon>
        <taxon>Pleosporales</taxon>
        <taxon>Massarineae</taxon>
        <taxon>Trematosphaeriaceae</taxon>
        <taxon>Trematosphaeria</taxon>
    </lineage>
</organism>
<reference evidence="2" key="1">
    <citation type="journal article" date="2020" name="Stud. Mycol.">
        <title>101 Dothideomycetes genomes: a test case for predicting lifestyles and emergence of pathogens.</title>
        <authorList>
            <person name="Haridas S."/>
            <person name="Albert R."/>
            <person name="Binder M."/>
            <person name="Bloem J."/>
            <person name="Labutti K."/>
            <person name="Salamov A."/>
            <person name="Andreopoulos B."/>
            <person name="Baker S."/>
            <person name="Barry K."/>
            <person name="Bills G."/>
            <person name="Bluhm B."/>
            <person name="Cannon C."/>
            <person name="Castanera R."/>
            <person name="Culley D."/>
            <person name="Daum C."/>
            <person name="Ezra D."/>
            <person name="Gonzalez J."/>
            <person name="Henrissat B."/>
            <person name="Kuo A."/>
            <person name="Liang C."/>
            <person name="Lipzen A."/>
            <person name="Lutzoni F."/>
            <person name="Magnuson J."/>
            <person name="Mondo S."/>
            <person name="Nolan M."/>
            <person name="Ohm R."/>
            <person name="Pangilinan J."/>
            <person name="Park H.-J."/>
            <person name="Ramirez L."/>
            <person name="Alfaro M."/>
            <person name="Sun H."/>
            <person name="Tritt A."/>
            <person name="Yoshinaga Y."/>
            <person name="Zwiers L.-H."/>
            <person name="Turgeon B."/>
            <person name="Goodwin S."/>
            <person name="Spatafora J."/>
            <person name="Crous P."/>
            <person name="Grigoriev I."/>
        </authorList>
    </citation>
    <scope>NUCLEOTIDE SEQUENCE</scope>
    <source>
        <strain evidence="2">CBS 122368</strain>
    </source>
</reference>
<keyword evidence="3" id="KW-1185">Reference proteome</keyword>